<protein>
    <submittedName>
        <fullName evidence="1">Uncharacterized protein</fullName>
    </submittedName>
</protein>
<dbReference type="AlphaFoldDB" id="A0A7W5B7L7"/>
<proteinExistence type="predicted"/>
<dbReference type="Proteomes" id="UP000541535">
    <property type="component" value="Unassembled WGS sequence"/>
</dbReference>
<gene>
    <name evidence="1" type="ORF">FHS03_000944</name>
</gene>
<dbReference type="RefSeq" id="WP_183439849.1">
    <property type="nucleotide sequence ID" value="NZ_JACHXD010000002.1"/>
</dbReference>
<sequence>MCPSNVPIPSADAPDAALAARHEIGYDGRHYLYREYRYEHFADALSYARLDQARPGCRPDPAFVARWDAPWQPDPAQQEQMARWGIGFAAGYYLLDGYRYEHLADALSYARQRAAPVPAAHSA</sequence>
<reference evidence="1 2" key="1">
    <citation type="submission" date="2020-08" db="EMBL/GenBank/DDBJ databases">
        <title>Genomic Encyclopedia of Type Strains, Phase III (KMG-III): the genomes of soil and plant-associated and newly described type strains.</title>
        <authorList>
            <person name="Whitman W."/>
        </authorList>
    </citation>
    <scope>NUCLEOTIDE SEQUENCE [LARGE SCALE GENOMIC DNA]</scope>
    <source>
        <strain evidence="1 2">CECT 8897</strain>
    </source>
</reference>
<organism evidence="1 2">
    <name type="scientific">Pseudoduganella violacea</name>
    <dbReference type="NCBI Taxonomy" id="1715466"/>
    <lineage>
        <taxon>Bacteria</taxon>
        <taxon>Pseudomonadati</taxon>
        <taxon>Pseudomonadota</taxon>
        <taxon>Betaproteobacteria</taxon>
        <taxon>Burkholderiales</taxon>
        <taxon>Oxalobacteraceae</taxon>
        <taxon>Telluria group</taxon>
        <taxon>Pseudoduganella</taxon>
    </lineage>
</organism>
<name>A0A7W5B7L7_9BURK</name>
<keyword evidence="2" id="KW-1185">Reference proteome</keyword>
<dbReference type="EMBL" id="JACHXD010000002">
    <property type="protein sequence ID" value="MBB3117918.1"/>
    <property type="molecule type" value="Genomic_DNA"/>
</dbReference>
<evidence type="ECO:0000313" key="2">
    <source>
        <dbReference type="Proteomes" id="UP000541535"/>
    </source>
</evidence>
<comment type="caution">
    <text evidence="1">The sequence shown here is derived from an EMBL/GenBank/DDBJ whole genome shotgun (WGS) entry which is preliminary data.</text>
</comment>
<accession>A0A7W5B7L7</accession>
<evidence type="ECO:0000313" key="1">
    <source>
        <dbReference type="EMBL" id="MBB3117918.1"/>
    </source>
</evidence>